<sequence length="59" mass="6088">QRRPTRCGAGGGLATAGAPADSRCVRDRHAAGAAAAEACARAWRCVRAFAQTGDPRHKV</sequence>
<feature type="non-terminal residue" evidence="1">
    <location>
        <position position="1"/>
    </location>
</feature>
<reference evidence="1" key="1">
    <citation type="submission" date="2022-07" db="EMBL/GenBank/DDBJ databases">
        <title>Phylogenomic reconstructions and comparative analyses of Kickxellomycotina fungi.</title>
        <authorList>
            <person name="Reynolds N.K."/>
            <person name="Stajich J.E."/>
            <person name="Barry K."/>
            <person name="Grigoriev I.V."/>
            <person name="Crous P."/>
            <person name="Smith M.E."/>
        </authorList>
    </citation>
    <scope>NUCLEOTIDE SEQUENCE</scope>
    <source>
        <strain evidence="1">BCRC 34489</strain>
    </source>
</reference>
<protein>
    <submittedName>
        <fullName evidence="1">Uncharacterized protein</fullName>
    </submittedName>
</protein>
<evidence type="ECO:0000313" key="2">
    <source>
        <dbReference type="Proteomes" id="UP001140172"/>
    </source>
</evidence>
<accession>A0A9W8H7L2</accession>
<comment type="caution">
    <text evidence="1">The sequence shown here is derived from an EMBL/GenBank/DDBJ whole genome shotgun (WGS) entry which is preliminary data.</text>
</comment>
<organism evidence="1 2">
    <name type="scientific">Coemansia interrupta</name>
    <dbReference type="NCBI Taxonomy" id="1126814"/>
    <lineage>
        <taxon>Eukaryota</taxon>
        <taxon>Fungi</taxon>
        <taxon>Fungi incertae sedis</taxon>
        <taxon>Zoopagomycota</taxon>
        <taxon>Kickxellomycotina</taxon>
        <taxon>Kickxellomycetes</taxon>
        <taxon>Kickxellales</taxon>
        <taxon>Kickxellaceae</taxon>
        <taxon>Coemansia</taxon>
    </lineage>
</organism>
<dbReference type="Proteomes" id="UP001140172">
    <property type="component" value="Unassembled WGS sequence"/>
</dbReference>
<dbReference type="AlphaFoldDB" id="A0A9W8H7L2"/>
<keyword evidence="2" id="KW-1185">Reference proteome</keyword>
<proteinExistence type="predicted"/>
<dbReference type="EMBL" id="JANBUM010000507">
    <property type="protein sequence ID" value="KAJ2776276.1"/>
    <property type="molecule type" value="Genomic_DNA"/>
</dbReference>
<feature type="non-terminal residue" evidence="1">
    <location>
        <position position="59"/>
    </location>
</feature>
<name>A0A9W8H7L2_9FUNG</name>
<gene>
    <name evidence="1" type="ORF">GGI15_004888</name>
</gene>
<evidence type="ECO:0000313" key="1">
    <source>
        <dbReference type="EMBL" id="KAJ2776276.1"/>
    </source>
</evidence>